<dbReference type="EMBL" id="JARKIB010000093">
    <property type="protein sequence ID" value="KAJ7742900.1"/>
    <property type="molecule type" value="Genomic_DNA"/>
</dbReference>
<evidence type="ECO:0000313" key="2">
    <source>
        <dbReference type="EMBL" id="KAJ7742900.1"/>
    </source>
</evidence>
<evidence type="ECO:0000313" key="3">
    <source>
        <dbReference type="Proteomes" id="UP001215598"/>
    </source>
</evidence>
<feature type="compositionally biased region" description="Low complexity" evidence="1">
    <location>
        <begin position="28"/>
        <end position="47"/>
    </location>
</feature>
<dbReference type="Proteomes" id="UP001215598">
    <property type="component" value="Unassembled WGS sequence"/>
</dbReference>
<reference evidence="2" key="1">
    <citation type="submission" date="2023-03" db="EMBL/GenBank/DDBJ databases">
        <title>Massive genome expansion in bonnet fungi (Mycena s.s.) driven by repeated elements and novel gene families across ecological guilds.</title>
        <authorList>
            <consortium name="Lawrence Berkeley National Laboratory"/>
            <person name="Harder C.B."/>
            <person name="Miyauchi S."/>
            <person name="Viragh M."/>
            <person name="Kuo A."/>
            <person name="Thoen E."/>
            <person name="Andreopoulos B."/>
            <person name="Lu D."/>
            <person name="Skrede I."/>
            <person name="Drula E."/>
            <person name="Henrissat B."/>
            <person name="Morin E."/>
            <person name="Kohler A."/>
            <person name="Barry K."/>
            <person name="LaButti K."/>
            <person name="Morin E."/>
            <person name="Salamov A."/>
            <person name="Lipzen A."/>
            <person name="Mereny Z."/>
            <person name="Hegedus B."/>
            <person name="Baldrian P."/>
            <person name="Stursova M."/>
            <person name="Weitz H."/>
            <person name="Taylor A."/>
            <person name="Grigoriev I.V."/>
            <person name="Nagy L.G."/>
            <person name="Martin F."/>
            <person name="Kauserud H."/>
        </authorList>
    </citation>
    <scope>NUCLEOTIDE SEQUENCE</scope>
    <source>
        <strain evidence="2">CBHHK182m</strain>
    </source>
</reference>
<protein>
    <submittedName>
        <fullName evidence="2">Uncharacterized protein</fullName>
    </submittedName>
</protein>
<feature type="compositionally biased region" description="Basic residues" evidence="1">
    <location>
        <begin position="112"/>
        <end position="122"/>
    </location>
</feature>
<dbReference type="AlphaFoldDB" id="A0AAD7IGY8"/>
<feature type="compositionally biased region" description="Basic residues" evidence="1">
    <location>
        <begin position="138"/>
        <end position="150"/>
    </location>
</feature>
<organism evidence="2 3">
    <name type="scientific">Mycena metata</name>
    <dbReference type="NCBI Taxonomy" id="1033252"/>
    <lineage>
        <taxon>Eukaryota</taxon>
        <taxon>Fungi</taxon>
        <taxon>Dikarya</taxon>
        <taxon>Basidiomycota</taxon>
        <taxon>Agaricomycotina</taxon>
        <taxon>Agaricomycetes</taxon>
        <taxon>Agaricomycetidae</taxon>
        <taxon>Agaricales</taxon>
        <taxon>Marasmiineae</taxon>
        <taxon>Mycenaceae</taxon>
        <taxon>Mycena</taxon>
    </lineage>
</organism>
<gene>
    <name evidence="2" type="ORF">B0H16DRAFT_1890194</name>
</gene>
<feature type="non-terminal residue" evidence="2">
    <location>
        <position position="1"/>
    </location>
</feature>
<sequence>DADAGSDSTRASAHADIRSTSFLPPPSQFSSSSRPPCPSRRSPPSRSPAIAYAAVHTHTAAHRTHADSAQSLRAIVPISPSPRLHPHPPHPPSLTLPSSFPALAYTVAPCPHRRGERRHQTRARVTQLRHGSSPRALPRLHPHPHRLSFVPRHTRPRTAASTGAGATHVHVARDRAPTCLIHTPLGIPFLPYRPSPHLLVSSIHPFPFPESIPPPHVPPHGTKLALCARAPSPAHAAALGPSFA</sequence>
<feature type="non-terminal residue" evidence="2">
    <location>
        <position position="244"/>
    </location>
</feature>
<feature type="region of interest" description="Disordered" evidence="1">
    <location>
        <begin position="1"/>
        <end position="47"/>
    </location>
</feature>
<proteinExistence type="predicted"/>
<name>A0AAD7IGY8_9AGAR</name>
<comment type="caution">
    <text evidence="2">The sequence shown here is derived from an EMBL/GenBank/DDBJ whole genome shotgun (WGS) entry which is preliminary data.</text>
</comment>
<keyword evidence="3" id="KW-1185">Reference proteome</keyword>
<accession>A0AAD7IGY8</accession>
<feature type="region of interest" description="Disordered" evidence="1">
    <location>
        <begin position="112"/>
        <end position="150"/>
    </location>
</feature>
<evidence type="ECO:0000256" key="1">
    <source>
        <dbReference type="SAM" id="MobiDB-lite"/>
    </source>
</evidence>
<feature type="compositionally biased region" description="Polar residues" evidence="1">
    <location>
        <begin position="1"/>
        <end position="11"/>
    </location>
</feature>